<dbReference type="InterPro" id="IPR005031">
    <property type="entry name" value="COQ10_START"/>
</dbReference>
<dbReference type="GO" id="GO:0045333">
    <property type="term" value="P:cellular respiration"/>
    <property type="evidence" value="ECO:0007669"/>
    <property type="project" value="InterPro"/>
</dbReference>
<dbReference type="Pfam" id="PF03364">
    <property type="entry name" value="Polyketide_cyc"/>
    <property type="match status" value="1"/>
</dbReference>
<feature type="domain" description="Coenzyme Q-binding protein COQ10 START" evidence="3">
    <location>
        <begin position="10"/>
        <end position="133"/>
    </location>
</feature>
<dbReference type="CDD" id="cd07813">
    <property type="entry name" value="COQ10p_like"/>
    <property type="match status" value="1"/>
</dbReference>
<evidence type="ECO:0000313" key="5">
    <source>
        <dbReference type="Proteomes" id="UP000604381"/>
    </source>
</evidence>
<reference evidence="4" key="1">
    <citation type="submission" date="2020-10" db="EMBL/GenBank/DDBJ databases">
        <title>An improved Amphimedon queenslandica hologenome assembly reveals how three proteobacterial symbionts can extend the metabolic phenotypic of their marine sponge host.</title>
        <authorList>
            <person name="Degnan B."/>
            <person name="Degnan S."/>
            <person name="Xiang X."/>
        </authorList>
    </citation>
    <scope>NUCLEOTIDE SEQUENCE</scope>
    <source>
        <strain evidence="4">AqS2</strain>
    </source>
</reference>
<dbReference type="InterPro" id="IPR023393">
    <property type="entry name" value="START-like_dom_sf"/>
</dbReference>
<dbReference type="PANTHER" id="PTHR12901">
    <property type="entry name" value="SPERM PROTEIN HOMOLOG"/>
    <property type="match status" value="1"/>
</dbReference>
<protein>
    <submittedName>
        <fullName evidence="4">Type II toxin-antitoxin system RatA family toxin</fullName>
    </submittedName>
</protein>
<dbReference type="PANTHER" id="PTHR12901:SF10">
    <property type="entry name" value="COENZYME Q-BINDING PROTEIN COQ10, MITOCHONDRIAL"/>
    <property type="match status" value="1"/>
</dbReference>
<evidence type="ECO:0000256" key="2">
    <source>
        <dbReference type="ARBA" id="ARBA00022649"/>
    </source>
</evidence>
<dbReference type="SUPFAM" id="SSF55961">
    <property type="entry name" value="Bet v1-like"/>
    <property type="match status" value="1"/>
</dbReference>
<proteinExistence type="inferred from homology"/>
<dbReference type="EMBL" id="JADHEI010000028">
    <property type="protein sequence ID" value="MBF2734845.1"/>
    <property type="molecule type" value="Genomic_DNA"/>
</dbReference>
<dbReference type="InterPro" id="IPR044996">
    <property type="entry name" value="COQ10-like"/>
</dbReference>
<keyword evidence="5" id="KW-1185">Reference proteome</keyword>
<dbReference type="AlphaFoldDB" id="A0A930Y104"/>
<evidence type="ECO:0000313" key="4">
    <source>
        <dbReference type="EMBL" id="MBF2734845.1"/>
    </source>
</evidence>
<gene>
    <name evidence="4" type="ORF">ISN26_01955</name>
</gene>
<name>A0A930Y104_9GAMM</name>
<evidence type="ECO:0000259" key="3">
    <source>
        <dbReference type="Pfam" id="PF03364"/>
    </source>
</evidence>
<dbReference type="GO" id="GO:0048039">
    <property type="term" value="F:ubiquinone binding"/>
    <property type="evidence" value="ECO:0007669"/>
    <property type="project" value="InterPro"/>
</dbReference>
<sequence>MASFARELRVPYAPEEMFDLVDDVDSYPQFLPWCVAAAARRDGADIEATLTLERGPLRHSFTTRNRHDREALRIEVGLLRGPLRDLKGTWRFIQEDAGCLVSFEIDYRFANRALDMLLGPLFARVYEHMVTAFAQRAVEVYGPR</sequence>
<comment type="similarity">
    <text evidence="1">Belongs to the ribosome association toxin RatA family.</text>
</comment>
<keyword evidence="2" id="KW-1277">Toxin-antitoxin system</keyword>
<accession>A0A930Y104</accession>
<organism evidence="4 5">
    <name type="scientific">Candidatus Amphirhobacter heronislandensis</name>
    <dbReference type="NCBI Taxonomy" id="1732024"/>
    <lineage>
        <taxon>Bacteria</taxon>
        <taxon>Pseudomonadati</taxon>
        <taxon>Pseudomonadota</taxon>
        <taxon>Gammaproteobacteria</taxon>
        <taxon>Candidatus Tethybacterales</taxon>
        <taxon>Candidatus Tethybacteraceae</taxon>
        <taxon>Candidatus Amphirhobacter</taxon>
    </lineage>
</organism>
<comment type="caution">
    <text evidence="4">The sequence shown here is derived from an EMBL/GenBank/DDBJ whole genome shotgun (WGS) entry which is preliminary data.</text>
</comment>
<evidence type="ECO:0000256" key="1">
    <source>
        <dbReference type="ARBA" id="ARBA00008918"/>
    </source>
</evidence>
<dbReference type="Gene3D" id="3.30.530.20">
    <property type="match status" value="1"/>
</dbReference>
<dbReference type="Proteomes" id="UP000604381">
    <property type="component" value="Unassembled WGS sequence"/>
</dbReference>